<keyword evidence="8 11" id="KW-0472">Membrane</keyword>
<comment type="subcellular location">
    <subcellularLocation>
        <location evidence="1 11">Membrane</location>
        <topology evidence="1 11">Multi-pass membrane protein</topology>
    </subcellularLocation>
</comment>
<dbReference type="GeneID" id="39987059"/>
<feature type="transmembrane region" description="Helical" evidence="11">
    <location>
        <begin position="407"/>
        <end position="429"/>
    </location>
</feature>
<evidence type="ECO:0000256" key="2">
    <source>
        <dbReference type="ARBA" id="ARBA00022448"/>
    </source>
</evidence>
<evidence type="ECO:0000256" key="12">
    <source>
        <dbReference type="SAM" id="MobiDB-lite"/>
    </source>
</evidence>
<sequence length="925" mass="103081">MANPSAPPLSSGMEGGVPSNQGRRRGSIFSSLRNIHRDRGTGAWFEELAEQVEEEGDAAFVRPRAPLFEKSARPHVFSSEERRRMDNYESIDYSEVQSLVYKAQMSQRKKGRRWLKWIMFIAVGICVGLWSVLLFQTLEFMANKKKGLLEQFINYQGNNNKTTTINTNSSSSSSSSSNTILGQNNLSTNELNWKSIGRGYGVYILWSVLAAMLSSLCCVVMPSAAGSGVPDVMAYLNGIMFPRIFNIRNLIIKTLSCILAVSSGLPVGAEGPIIHIGSLIGAGIPTGRSRTLHCSASSLLSSFRNPRDMRDFISAGAACGMTSAFSSPIGGMLFVMEEVATFFPVKLACLVFASCLSCMCVIQIVNTYLSGWQLSIHPSIPSGEFRPTAISMFTVDTIPGNRVPMNLLTFIPTVVGSIALGLLAVIYTVSSIKFTRWRSKQLVPRTPLRVLEPCLFVFLYATCCYFLPLAFNCVEVPKYVKDHKEELNFEFFTAFCTDQENTFNPLATLTLTSPYNGIRILLSRHTSSLIPWYTCLLQLILYTLGSSYAGGMFISCGTVIPSLFIGAIGGRFIGVIFGNNVWADPGVIALIGSASYFSGISRLSFSLIVIMMELTSDLTHITCLMVGVIIAKALADRCCHSLYHSLLEVKAVPFLEAQTSVHKLDMFCAKDIMTHPPITLKSIEKVTDVKELLKSTPHNNFPVISISKGTYEGVISRAQLELLLWFVYFRDVEGKKREIESERPYSSCGPTKSSSEYDDETQCGVMTPLDNDDFYSPIGDAFNSIKKNDSDNRETIQRLAQQQSHATYTDLKEVNEVIFWRRLPSLPSLELLPESISQSYIDLAPYVDLSAYYVRDVMCISRTYYIFRHLGLRQLPVVDRCNRVVGVITRKNFVGDRLHERLKEAEEVARRAASERARDLYKKYY</sequence>
<dbReference type="CDD" id="cd01036">
    <property type="entry name" value="ClC_euk"/>
    <property type="match status" value="1"/>
</dbReference>
<dbReference type="SUPFAM" id="SSF81340">
    <property type="entry name" value="Clc chloride channel"/>
    <property type="match status" value="1"/>
</dbReference>
<dbReference type="PANTHER" id="PTHR11689">
    <property type="entry name" value="CHLORIDE CHANNEL PROTEIN CLC FAMILY MEMBER"/>
    <property type="match status" value="1"/>
</dbReference>
<feature type="transmembrane region" description="Helical" evidence="11">
    <location>
        <begin position="114"/>
        <end position="135"/>
    </location>
</feature>
<dbReference type="Gene3D" id="3.10.580.10">
    <property type="entry name" value="CBS-domain"/>
    <property type="match status" value="1"/>
</dbReference>
<dbReference type="PRINTS" id="PR00762">
    <property type="entry name" value="CLCHANNEL"/>
</dbReference>
<evidence type="ECO:0000256" key="11">
    <source>
        <dbReference type="RuleBase" id="RU361221"/>
    </source>
</evidence>
<feature type="transmembrane region" description="Helical" evidence="11">
    <location>
        <begin position="563"/>
        <end position="582"/>
    </location>
</feature>
<keyword evidence="9 11" id="KW-0868">Chloride</keyword>
<feature type="transmembrane region" description="Helical" evidence="11">
    <location>
        <begin position="588"/>
        <end position="611"/>
    </location>
</feature>
<dbReference type="VEuPathDB" id="TriTrypDB:TM35_000222320"/>
<dbReference type="InterPro" id="IPR014743">
    <property type="entry name" value="Cl-channel_core"/>
</dbReference>
<evidence type="ECO:0000313" key="15">
    <source>
        <dbReference type="Proteomes" id="UP000192257"/>
    </source>
</evidence>
<keyword evidence="15" id="KW-1185">Reference proteome</keyword>
<feature type="transmembrane region" description="Helical" evidence="11">
    <location>
        <begin position="530"/>
        <end position="551"/>
    </location>
</feature>
<comment type="caution">
    <text evidence="14">The sequence shown here is derived from an EMBL/GenBank/DDBJ whole genome shotgun (WGS) entry which is preliminary data.</text>
</comment>
<protein>
    <recommendedName>
        <fullName evidence="11">Chloride channel protein</fullName>
    </recommendedName>
</protein>
<dbReference type="PANTHER" id="PTHR11689:SF159">
    <property type="entry name" value="CHLORIDE CHANNEL PROTEIN"/>
    <property type="match status" value="1"/>
</dbReference>
<evidence type="ECO:0000256" key="8">
    <source>
        <dbReference type="ARBA" id="ARBA00023136"/>
    </source>
</evidence>
<feature type="transmembrane region" description="Helical" evidence="11">
    <location>
        <begin position="203"/>
        <end position="229"/>
    </location>
</feature>
<dbReference type="OrthoDB" id="428525at2759"/>
<dbReference type="InterPro" id="IPR046342">
    <property type="entry name" value="CBS_dom_sf"/>
</dbReference>
<name>A0A1X0NSH7_9TRYP</name>
<feature type="domain" description="CBS" evidence="13">
    <location>
        <begin position="673"/>
        <end position="732"/>
    </location>
</feature>
<comment type="caution">
    <text evidence="11">Lacks conserved residue(s) required for the propagation of feature annotation.</text>
</comment>
<dbReference type="STRING" id="67003.A0A1X0NSH7"/>
<evidence type="ECO:0000313" key="14">
    <source>
        <dbReference type="EMBL" id="ORC87433.1"/>
    </source>
</evidence>
<dbReference type="InterPro" id="IPR000644">
    <property type="entry name" value="CBS_dom"/>
</dbReference>
<reference evidence="14 15" key="1">
    <citation type="submission" date="2017-03" db="EMBL/GenBank/DDBJ databases">
        <title>An alternative strategy for trypanosome survival in the mammalian bloodstream revealed through genome and transcriptome analysis of the ubiquitous bovine parasite Trypanosoma (Megatrypanum) theileri.</title>
        <authorList>
            <person name="Kelly S."/>
            <person name="Ivens A."/>
            <person name="Mott A."/>
            <person name="O'Neill E."/>
            <person name="Emms D."/>
            <person name="Macleod O."/>
            <person name="Voorheis P."/>
            <person name="Matthews J."/>
            <person name="Matthews K."/>
            <person name="Carrington M."/>
        </authorList>
    </citation>
    <scope>NUCLEOTIDE SEQUENCE [LARGE SCALE GENOMIC DNA]</scope>
    <source>
        <strain evidence="14">Edinburgh</strain>
    </source>
</reference>
<feature type="transmembrane region" description="Helical" evidence="11">
    <location>
        <begin position="347"/>
        <end position="369"/>
    </location>
</feature>
<evidence type="ECO:0000256" key="4">
    <source>
        <dbReference type="ARBA" id="ARBA00022737"/>
    </source>
</evidence>
<dbReference type="SUPFAM" id="SSF54631">
    <property type="entry name" value="CBS-domain pair"/>
    <property type="match status" value="1"/>
</dbReference>
<keyword evidence="6 11" id="KW-0406">Ion transport</keyword>
<evidence type="ECO:0000256" key="10">
    <source>
        <dbReference type="PROSITE-ProRule" id="PRU00703"/>
    </source>
</evidence>
<dbReference type="InterPro" id="IPR001807">
    <property type="entry name" value="ClC"/>
</dbReference>
<dbReference type="RefSeq" id="XP_028881499.1">
    <property type="nucleotide sequence ID" value="XM_029027279.1"/>
</dbReference>
<gene>
    <name evidence="14" type="ORF">TM35_000222320</name>
</gene>
<evidence type="ECO:0000256" key="7">
    <source>
        <dbReference type="ARBA" id="ARBA00023122"/>
    </source>
</evidence>
<evidence type="ECO:0000256" key="6">
    <source>
        <dbReference type="ARBA" id="ARBA00023065"/>
    </source>
</evidence>
<dbReference type="InterPro" id="IPR051280">
    <property type="entry name" value="Cl-channel/antiporter"/>
</dbReference>
<keyword evidence="3 11" id="KW-0812">Transmembrane</keyword>
<feature type="transmembrane region" description="Helical" evidence="11">
    <location>
        <begin position="312"/>
        <end position="335"/>
    </location>
</feature>
<dbReference type="SMART" id="SM00116">
    <property type="entry name" value="CBS"/>
    <property type="match status" value="2"/>
</dbReference>
<keyword evidence="7 10" id="KW-0129">CBS domain</keyword>
<dbReference type="GO" id="GO:0005254">
    <property type="term" value="F:chloride channel activity"/>
    <property type="evidence" value="ECO:0007669"/>
    <property type="project" value="UniProtKB-UniRule"/>
</dbReference>
<accession>A0A1X0NSH7</accession>
<dbReference type="GO" id="GO:0016020">
    <property type="term" value="C:membrane"/>
    <property type="evidence" value="ECO:0007669"/>
    <property type="project" value="UniProtKB-SubCell"/>
</dbReference>
<proteinExistence type="inferred from homology"/>
<keyword evidence="5 11" id="KW-1133">Transmembrane helix</keyword>
<dbReference type="Gene3D" id="1.10.3080.10">
    <property type="entry name" value="Clc chloride channel"/>
    <property type="match status" value="1"/>
</dbReference>
<dbReference type="Pfam" id="PF00571">
    <property type="entry name" value="CBS"/>
    <property type="match status" value="2"/>
</dbReference>
<keyword evidence="2 11" id="KW-0813">Transport</keyword>
<dbReference type="Pfam" id="PF00654">
    <property type="entry name" value="Voltage_CLC"/>
    <property type="match status" value="1"/>
</dbReference>
<dbReference type="Proteomes" id="UP000192257">
    <property type="component" value="Unassembled WGS sequence"/>
</dbReference>
<evidence type="ECO:0000259" key="13">
    <source>
        <dbReference type="PROSITE" id="PS51371"/>
    </source>
</evidence>
<keyword evidence="4" id="KW-0677">Repeat</keyword>
<evidence type="ECO:0000256" key="3">
    <source>
        <dbReference type="ARBA" id="ARBA00022692"/>
    </source>
</evidence>
<dbReference type="EMBL" id="NBCO01000022">
    <property type="protein sequence ID" value="ORC87433.1"/>
    <property type="molecule type" value="Genomic_DNA"/>
</dbReference>
<evidence type="ECO:0000256" key="5">
    <source>
        <dbReference type="ARBA" id="ARBA00022989"/>
    </source>
</evidence>
<organism evidence="14 15">
    <name type="scientific">Trypanosoma theileri</name>
    <dbReference type="NCBI Taxonomy" id="67003"/>
    <lineage>
        <taxon>Eukaryota</taxon>
        <taxon>Discoba</taxon>
        <taxon>Euglenozoa</taxon>
        <taxon>Kinetoplastea</taxon>
        <taxon>Metakinetoplastina</taxon>
        <taxon>Trypanosomatida</taxon>
        <taxon>Trypanosomatidae</taxon>
        <taxon>Trypanosoma</taxon>
    </lineage>
</organism>
<feature type="transmembrane region" description="Helical" evidence="11">
    <location>
        <begin position="450"/>
        <end position="471"/>
    </location>
</feature>
<feature type="region of interest" description="Disordered" evidence="12">
    <location>
        <begin position="1"/>
        <end position="25"/>
    </location>
</feature>
<feature type="region of interest" description="Disordered" evidence="12">
    <location>
        <begin position="740"/>
        <end position="760"/>
    </location>
</feature>
<comment type="similarity">
    <text evidence="11">Belongs to the chloride channel (TC 2.A.49) family.</text>
</comment>
<evidence type="ECO:0000256" key="1">
    <source>
        <dbReference type="ARBA" id="ARBA00004141"/>
    </source>
</evidence>
<dbReference type="PROSITE" id="PS51371">
    <property type="entry name" value="CBS"/>
    <property type="match status" value="1"/>
</dbReference>
<evidence type="ECO:0000256" key="9">
    <source>
        <dbReference type="ARBA" id="ARBA00023214"/>
    </source>
</evidence>
<dbReference type="AlphaFoldDB" id="A0A1X0NSH7"/>